<accession>S7MIN2</accession>
<dbReference type="EMBL" id="KE161506">
    <property type="protein sequence ID" value="EPQ04249.1"/>
    <property type="molecule type" value="Genomic_DNA"/>
</dbReference>
<proteinExistence type="predicted"/>
<protein>
    <submittedName>
        <fullName evidence="1">Uncharacterized protein</fullName>
    </submittedName>
</protein>
<reference evidence="1 2" key="1">
    <citation type="journal article" date="2013" name="Nat. Commun.">
        <title>Genome analysis reveals insights into physiology and longevity of the Brandt's bat Myotis brandtii.</title>
        <authorList>
            <person name="Seim I."/>
            <person name="Fang X."/>
            <person name="Xiong Z."/>
            <person name="Lobanov A.V."/>
            <person name="Huang Z."/>
            <person name="Ma S."/>
            <person name="Feng Y."/>
            <person name="Turanov A.A."/>
            <person name="Zhu Y."/>
            <person name="Lenz T.L."/>
            <person name="Gerashchenko M.V."/>
            <person name="Fan D."/>
            <person name="Hee Yim S."/>
            <person name="Yao X."/>
            <person name="Jordan D."/>
            <person name="Xiong Y."/>
            <person name="Ma Y."/>
            <person name="Lyapunov A.N."/>
            <person name="Chen G."/>
            <person name="Kulakova O.I."/>
            <person name="Sun Y."/>
            <person name="Lee S.G."/>
            <person name="Bronson R.T."/>
            <person name="Moskalev A.A."/>
            <person name="Sunyaev S.R."/>
            <person name="Zhang G."/>
            <person name="Krogh A."/>
            <person name="Wang J."/>
            <person name="Gladyshev V.N."/>
        </authorList>
    </citation>
    <scope>NUCLEOTIDE SEQUENCE [LARGE SCALE GENOMIC DNA]</scope>
</reference>
<dbReference type="Proteomes" id="UP000052978">
    <property type="component" value="Unassembled WGS sequence"/>
</dbReference>
<sequence>MAWPTHLARLMVTLIVANEEKGILVTGCLTAWLMRVTREGGHYLGVAGSPRGRGVCLGGHSSLSLLHAARAPPKSWRRTETPPTSRVCQHCDDPGSKVSHLAAAAGTAAILLLFLFGVFTGHILSSGPWAVIQEGRTLFLSPECKAAIPLVADEESGPSLTDSLF</sequence>
<keyword evidence="2" id="KW-1185">Reference proteome</keyword>
<gene>
    <name evidence="1" type="ORF">D623_10009054</name>
</gene>
<evidence type="ECO:0000313" key="2">
    <source>
        <dbReference type="Proteomes" id="UP000052978"/>
    </source>
</evidence>
<name>S7MIN2_MYOBR</name>
<evidence type="ECO:0000313" key="1">
    <source>
        <dbReference type="EMBL" id="EPQ04249.1"/>
    </source>
</evidence>
<dbReference type="AlphaFoldDB" id="S7MIN2"/>
<organism evidence="1 2">
    <name type="scientific">Myotis brandtii</name>
    <name type="common">Brandt's bat</name>
    <dbReference type="NCBI Taxonomy" id="109478"/>
    <lineage>
        <taxon>Eukaryota</taxon>
        <taxon>Metazoa</taxon>
        <taxon>Chordata</taxon>
        <taxon>Craniata</taxon>
        <taxon>Vertebrata</taxon>
        <taxon>Euteleostomi</taxon>
        <taxon>Mammalia</taxon>
        <taxon>Eutheria</taxon>
        <taxon>Laurasiatheria</taxon>
        <taxon>Chiroptera</taxon>
        <taxon>Yangochiroptera</taxon>
        <taxon>Vespertilionidae</taxon>
        <taxon>Myotis</taxon>
    </lineage>
</organism>